<comment type="function">
    <text evidence="5">Bidirectionally degrades single-stranded DNA into large acid-insoluble oligonucleotides, which are then degraded further into small acid-soluble oligonucleotides.</text>
</comment>
<reference evidence="10 11" key="1">
    <citation type="submission" date="2023-05" db="EMBL/GenBank/DDBJ databases">
        <title>Lithophilousrod everest ZFBP1038 complete genpme.</title>
        <authorList>
            <person name="Tian M."/>
        </authorList>
    </citation>
    <scope>NUCLEOTIDE SEQUENCE [LARGE SCALE GENOMIC DNA]</scope>
    <source>
        <strain evidence="10 11">ZFBP1038</strain>
    </source>
</reference>
<keyword evidence="11" id="KW-1185">Reference proteome</keyword>
<comment type="similarity">
    <text evidence="5 6">Belongs to the XseA family.</text>
</comment>
<dbReference type="InterPro" id="IPR020579">
    <property type="entry name" value="Exonuc_VII_lsu_C"/>
</dbReference>
<evidence type="ECO:0000259" key="8">
    <source>
        <dbReference type="Pfam" id="PF02601"/>
    </source>
</evidence>
<evidence type="ECO:0000313" key="10">
    <source>
        <dbReference type="EMBL" id="WGW10650.1"/>
    </source>
</evidence>
<sequence length="465" mass="50159">MAAKITGAPSTLGSAPDATQVELASTAAETTAENPWPLRLLAVKMKDYIAKMSPVWIEGQVVQFSQRDRSSFLTLRDTDVEMSLPVHVWGTVLDRLSAPLEQGARVVVNVKADFWPKNGRLSMKANDIRAVGIGELLARIEQLRQQLGNEGLFAAELKKPLPFLPQRVGLITGRNSDAMKDVLKNSRRRWPAVEFEVREVAVQGPEAVPQVTKALAELDAMPAIDVIVIARGGGSMEDLLPFSNETMVRAAAAAVTPLISAIGHEADRPLLDEVADFRASTPTDAAKHLVPDVAEEMAGLAKARASLTRAMINRIQQEQHRLDAVRSRPVLAEPQVMVAARAAEVMALRDRALRAMHSGLRSAGDRIEHLRAQVRALSPQQTLDRGYAVVQTTDGILRNADDASAGDSLKIRLAAGGLRATVDEILSAGTSRTAPNELEASADQTDQATERADEAPDPAHPGEDQ</sequence>
<evidence type="ECO:0000256" key="5">
    <source>
        <dbReference type="HAMAP-Rule" id="MF_00378"/>
    </source>
</evidence>
<evidence type="ECO:0000256" key="4">
    <source>
        <dbReference type="ARBA" id="ARBA00022839"/>
    </source>
</evidence>
<dbReference type="InterPro" id="IPR025824">
    <property type="entry name" value="OB-fold_nuc-bd_dom"/>
</dbReference>
<evidence type="ECO:0000259" key="9">
    <source>
        <dbReference type="Pfam" id="PF13742"/>
    </source>
</evidence>
<organism evidence="10 11">
    <name type="scientific">Saxibacter everestensis</name>
    <dbReference type="NCBI Taxonomy" id="2909229"/>
    <lineage>
        <taxon>Bacteria</taxon>
        <taxon>Bacillati</taxon>
        <taxon>Actinomycetota</taxon>
        <taxon>Actinomycetes</taxon>
        <taxon>Micrococcales</taxon>
        <taxon>Brevibacteriaceae</taxon>
        <taxon>Saxibacter</taxon>
    </lineage>
</organism>
<comment type="subunit">
    <text evidence="5">Heterooligomer composed of large and small subunits.</text>
</comment>
<feature type="domain" description="OB-fold nucleic acid binding" evidence="9">
    <location>
        <begin position="45"/>
        <end position="129"/>
    </location>
</feature>
<evidence type="ECO:0000256" key="7">
    <source>
        <dbReference type="SAM" id="MobiDB-lite"/>
    </source>
</evidence>
<dbReference type="Pfam" id="PF02601">
    <property type="entry name" value="Exonuc_VII_L"/>
    <property type="match status" value="1"/>
</dbReference>
<dbReference type="RefSeq" id="WP_349637430.1">
    <property type="nucleotide sequence ID" value="NZ_CP090958.1"/>
</dbReference>
<evidence type="ECO:0000256" key="2">
    <source>
        <dbReference type="ARBA" id="ARBA00022722"/>
    </source>
</evidence>
<protein>
    <recommendedName>
        <fullName evidence="5">Exodeoxyribonuclease 7 large subunit</fullName>
        <ecNumber evidence="5">3.1.11.6</ecNumber>
    </recommendedName>
    <alternativeName>
        <fullName evidence="5">Exodeoxyribonuclease VII large subunit</fullName>
        <shortName evidence="5">Exonuclease VII large subunit</shortName>
    </alternativeName>
</protein>
<dbReference type="CDD" id="cd04489">
    <property type="entry name" value="ExoVII_LU_OBF"/>
    <property type="match status" value="1"/>
</dbReference>
<evidence type="ECO:0000256" key="6">
    <source>
        <dbReference type="RuleBase" id="RU004355"/>
    </source>
</evidence>
<gene>
    <name evidence="5 10" type="primary">xseA</name>
    <name evidence="10" type="ORF">LWF01_10940</name>
</gene>
<comment type="catalytic activity">
    <reaction evidence="5 6">
        <text>Exonucleolytic cleavage in either 5'- to 3'- or 3'- to 5'-direction to yield nucleoside 5'-phosphates.</text>
        <dbReference type="EC" id="3.1.11.6"/>
    </reaction>
</comment>
<keyword evidence="2 5" id="KW-0540">Nuclease</keyword>
<keyword evidence="1 5" id="KW-0963">Cytoplasm</keyword>
<evidence type="ECO:0000256" key="1">
    <source>
        <dbReference type="ARBA" id="ARBA00022490"/>
    </source>
</evidence>
<dbReference type="PANTHER" id="PTHR30008:SF0">
    <property type="entry name" value="EXODEOXYRIBONUCLEASE 7 LARGE SUBUNIT"/>
    <property type="match status" value="1"/>
</dbReference>
<accession>A0ABY8QNW9</accession>
<feature type="region of interest" description="Disordered" evidence="7">
    <location>
        <begin position="428"/>
        <end position="465"/>
    </location>
</feature>
<keyword evidence="3 5" id="KW-0378">Hydrolase</keyword>
<proteinExistence type="inferred from homology"/>
<dbReference type="InterPro" id="IPR003753">
    <property type="entry name" value="Exonuc_VII_L"/>
</dbReference>
<dbReference type="EMBL" id="CP090958">
    <property type="protein sequence ID" value="WGW10650.1"/>
    <property type="molecule type" value="Genomic_DNA"/>
</dbReference>
<dbReference type="PANTHER" id="PTHR30008">
    <property type="entry name" value="EXODEOXYRIBONUCLEASE 7 LARGE SUBUNIT"/>
    <property type="match status" value="1"/>
</dbReference>
<comment type="subcellular location">
    <subcellularLocation>
        <location evidence="5 6">Cytoplasm</location>
    </subcellularLocation>
</comment>
<evidence type="ECO:0000256" key="3">
    <source>
        <dbReference type="ARBA" id="ARBA00022801"/>
    </source>
</evidence>
<dbReference type="Proteomes" id="UP001209083">
    <property type="component" value="Chromosome"/>
</dbReference>
<keyword evidence="4 5" id="KW-0269">Exonuclease</keyword>
<dbReference type="GO" id="GO:0008855">
    <property type="term" value="F:exodeoxyribonuclease VII activity"/>
    <property type="evidence" value="ECO:0007669"/>
    <property type="project" value="UniProtKB-EC"/>
</dbReference>
<dbReference type="HAMAP" id="MF_00378">
    <property type="entry name" value="Exonuc_7_L"/>
    <property type="match status" value="1"/>
</dbReference>
<name>A0ABY8QNW9_9MICO</name>
<dbReference type="NCBIfam" id="TIGR00237">
    <property type="entry name" value="xseA"/>
    <property type="match status" value="1"/>
</dbReference>
<dbReference type="Pfam" id="PF13742">
    <property type="entry name" value="tRNA_anti_2"/>
    <property type="match status" value="1"/>
</dbReference>
<dbReference type="EC" id="3.1.11.6" evidence="5"/>
<feature type="domain" description="Exonuclease VII large subunit C-terminal" evidence="8">
    <location>
        <begin position="152"/>
        <end position="356"/>
    </location>
</feature>
<evidence type="ECO:0000313" key="11">
    <source>
        <dbReference type="Proteomes" id="UP001209083"/>
    </source>
</evidence>